<keyword evidence="7" id="KW-1185">Reference proteome</keyword>
<organism evidence="6 7">
    <name type="scientific">Thalassococcus profundi</name>
    <dbReference type="NCBI Taxonomy" id="2282382"/>
    <lineage>
        <taxon>Bacteria</taxon>
        <taxon>Pseudomonadati</taxon>
        <taxon>Pseudomonadota</taxon>
        <taxon>Alphaproteobacteria</taxon>
        <taxon>Rhodobacterales</taxon>
        <taxon>Roseobacteraceae</taxon>
        <taxon>Thalassococcus</taxon>
    </lineage>
</organism>
<dbReference type="Pfam" id="PF02780">
    <property type="entry name" value="Transketolase_C"/>
    <property type="match status" value="1"/>
</dbReference>
<dbReference type="RefSeq" id="WP_114511274.1">
    <property type="nucleotide sequence ID" value="NZ_QPMK01000008.1"/>
</dbReference>
<dbReference type="SMART" id="SM00861">
    <property type="entry name" value="Transket_pyr"/>
    <property type="match status" value="1"/>
</dbReference>
<dbReference type="SUPFAM" id="SSF52518">
    <property type="entry name" value="Thiamin diphosphate-binding fold (THDP-binding)"/>
    <property type="match status" value="1"/>
</dbReference>
<proteinExistence type="inferred from homology"/>
<dbReference type="PANTHER" id="PTHR43825:SF1">
    <property type="entry name" value="TRANSKETOLASE-LIKE PYRIMIDINE-BINDING DOMAIN-CONTAINING PROTEIN"/>
    <property type="match status" value="1"/>
</dbReference>
<dbReference type="SUPFAM" id="SSF52922">
    <property type="entry name" value="TK C-terminal domain-like"/>
    <property type="match status" value="1"/>
</dbReference>
<keyword evidence="3" id="KW-0786">Thiamine pyrophosphate</keyword>
<feature type="domain" description="Transketolase-like pyrimidine-binding" evidence="5">
    <location>
        <begin position="28"/>
        <end position="193"/>
    </location>
</feature>
<dbReference type="InterPro" id="IPR029061">
    <property type="entry name" value="THDP-binding"/>
</dbReference>
<comment type="cofactor">
    <cofactor evidence="1">
        <name>thiamine diphosphate</name>
        <dbReference type="ChEBI" id="CHEBI:58937"/>
    </cofactor>
</comment>
<dbReference type="EMBL" id="QPMK01000008">
    <property type="protein sequence ID" value="RDD65999.1"/>
    <property type="molecule type" value="Genomic_DNA"/>
</dbReference>
<dbReference type="CDD" id="cd07033">
    <property type="entry name" value="TPP_PYR_DXS_TK_like"/>
    <property type="match status" value="1"/>
</dbReference>
<dbReference type="OrthoDB" id="8732661at2"/>
<dbReference type="InterPro" id="IPR005475">
    <property type="entry name" value="Transketolase-like_Pyr-bd"/>
</dbReference>
<dbReference type="PANTHER" id="PTHR43825">
    <property type="entry name" value="PYRUVATE DEHYDROGENASE E1 COMPONENT"/>
    <property type="match status" value="1"/>
</dbReference>
<comment type="caution">
    <text evidence="6">The sequence shown here is derived from an EMBL/GenBank/DDBJ whole genome shotgun (WGS) entry which is preliminary data.</text>
</comment>
<dbReference type="AlphaFoldDB" id="A0A369TKZ4"/>
<protein>
    <submittedName>
        <fullName evidence="6">Transketolase family protein</fullName>
    </submittedName>
</protein>
<evidence type="ECO:0000313" key="7">
    <source>
        <dbReference type="Proteomes" id="UP000253977"/>
    </source>
</evidence>
<dbReference type="Proteomes" id="UP000253977">
    <property type="component" value="Unassembled WGS sequence"/>
</dbReference>
<dbReference type="InterPro" id="IPR033248">
    <property type="entry name" value="Transketolase_C"/>
</dbReference>
<sequence length="334" mass="36388">MSGADLKQMKTTKKAPDVTASAVDEGHRTVPMPFGHALIKLAETRPEIVGMSADLAKYTDIHIFAERFPDRFYQMGMSEQLMATAAGGLAKEGFVPFATTYATFASRRCYDFMSQAVAEQDANVKLIGGLPGLTTGYGPSHQATDDIAIFRAMPNMTVIDPCDAYEIEQMVPAIADYPGPVYTRILRGNVAKVLDEYDYRFELGRSALLRGGRNVLIVSTGFMTMRALDTAKELQADGIDVAVLHVPTIKPLDETGILREVRRTGRLVVTAENHSIIGGLGEAVASLIGRSGMGVELRQIALPDRFLDAGTLGVLQHRYGISRAAMCESIKRWL</sequence>
<evidence type="ECO:0000259" key="5">
    <source>
        <dbReference type="SMART" id="SM00861"/>
    </source>
</evidence>
<dbReference type="InterPro" id="IPR051157">
    <property type="entry name" value="PDH/Transketolase"/>
</dbReference>
<evidence type="ECO:0000313" key="6">
    <source>
        <dbReference type="EMBL" id="RDD65999.1"/>
    </source>
</evidence>
<dbReference type="FunFam" id="3.40.50.970:FF:000129">
    <property type="entry name" value="Transketolase"/>
    <property type="match status" value="1"/>
</dbReference>
<comment type="similarity">
    <text evidence="2">Belongs to the transketolase family.</text>
</comment>
<evidence type="ECO:0000256" key="4">
    <source>
        <dbReference type="SAM" id="MobiDB-lite"/>
    </source>
</evidence>
<name>A0A369TKZ4_9RHOB</name>
<accession>A0A369TKZ4</accession>
<feature type="region of interest" description="Disordered" evidence="4">
    <location>
        <begin position="1"/>
        <end position="22"/>
    </location>
</feature>
<dbReference type="Pfam" id="PF02779">
    <property type="entry name" value="Transket_pyr"/>
    <property type="match status" value="1"/>
</dbReference>
<evidence type="ECO:0000256" key="3">
    <source>
        <dbReference type="ARBA" id="ARBA00023052"/>
    </source>
</evidence>
<dbReference type="Gene3D" id="3.40.50.970">
    <property type="match status" value="1"/>
</dbReference>
<evidence type="ECO:0000256" key="2">
    <source>
        <dbReference type="ARBA" id="ARBA00007131"/>
    </source>
</evidence>
<evidence type="ECO:0000256" key="1">
    <source>
        <dbReference type="ARBA" id="ARBA00001964"/>
    </source>
</evidence>
<dbReference type="InterPro" id="IPR009014">
    <property type="entry name" value="Transketo_C/PFOR_II"/>
</dbReference>
<gene>
    <name evidence="6" type="ORF">DU478_12375</name>
</gene>
<reference evidence="6 7" key="1">
    <citation type="submission" date="2018-07" db="EMBL/GenBank/DDBJ databases">
        <title>Thalassococcus profundi sp. nov., a marine bacterium isolated from deep seawater of Okinawa Trough.</title>
        <authorList>
            <person name="Yu M."/>
        </authorList>
    </citation>
    <scope>NUCLEOTIDE SEQUENCE [LARGE SCALE GENOMIC DNA]</scope>
    <source>
        <strain evidence="6 7">WRAS1</strain>
    </source>
</reference>
<dbReference type="Gene3D" id="3.40.50.920">
    <property type="match status" value="1"/>
</dbReference>